<comment type="caution">
    <text evidence="5">The sequence shown here is derived from an EMBL/GenBank/DDBJ whole genome shotgun (WGS) entry which is preliminary data.</text>
</comment>
<keyword evidence="1" id="KW-0813">Transport</keyword>
<dbReference type="PANTHER" id="PTHR42939:SF1">
    <property type="entry name" value="ABC TRANSPORTER ATP-BINDING PROTEIN ALBC-RELATED"/>
    <property type="match status" value="1"/>
</dbReference>
<evidence type="ECO:0000313" key="5">
    <source>
        <dbReference type="EMBL" id="MCU6704731.1"/>
    </source>
</evidence>
<dbReference type="RefSeq" id="WP_267300333.1">
    <property type="nucleotide sequence ID" value="NZ_JAOQJZ010000001.1"/>
</dbReference>
<dbReference type="InterPro" id="IPR003439">
    <property type="entry name" value="ABC_transporter-like_ATP-bd"/>
</dbReference>
<keyword evidence="3 5" id="KW-0067">ATP-binding</keyword>
<dbReference type="PROSITE" id="PS00211">
    <property type="entry name" value="ABC_TRANSPORTER_1"/>
    <property type="match status" value="1"/>
</dbReference>
<evidence type="ECO:0000256" key="2">
    <source>
        <dbReference type="ARBA" id="ARBA00022741"/>
    </source>
</evidence>
<evidence type="ECO:0000256" key="3">
    <source>
        <dbReference type="ARBA" id="ARBA00022840"/>
    </source>
</evidence>
<dbReference type="Gene3D" id="3.40.50.300">
    <property type="entry name" value="P-loop containing nucleotide triphosphate hydrolases"/>
    <property type="match status" value="1"/>
</dbReference>
<keyword evidence="6" id="KW-1185">Reference proteome</keyword>
<dbReference type="Pfam" id="PF00005">
    <property type="entry name" value="ABC_tran"/>
    <property type="match status" value="1"/>
</dbReference>
<name>A0AAE3LL84_9FIRM</name>
<dbReference type="PANTHER" id="PTHR42939">
    <property type="entry name" value="ABC TRANSPORTER ATP-BINDING PROTEIN ALBC-RELATED"/>
    <property type="match status" value="1"/>
</dbReference>
<protein>
    <submittedName>
        <fullName evidence="5">ATP-binding cassette domain-containing protein</fullName>
    </submittedName>
</protein>
<keyword evidence="2" id="KW-0547">Nucleotide-binding</keyword>
<dbReference type="AlphaFoldDB" id="A0AAE3LL84"/>
<dbReference type="InterPro" id="IPR017871">
    <property type="entry name" value="ABC_transporter-like_CS"/>
</dbReference>
<organism evidence="5 6">
    <name type="scientific">Hominimerdicola aceti</name>
    <dbReference type="NCBI Taxonomy" id="2981726"/>
    <lineage>
        <taxon>Bacteria</taxon>
        <taxon>Bacillati</taxon>
        <taxon>Bacillota</taxon>
        <taxon>Clostridia</taxon>
        <taxon>Eubacteriales</taxon>
        <taxon>Oscillospiraceae</taxon>
        <taxon>Hominimerdicola</taxon>
    </lineage>
</organism>
<dbReference type="PROSITE" id="PS50893">
    <property type="entry name" value="ABC_TRANSPORTER_2"/>
    <property type="match status" value="1"/>
</dbReference>
<dbReference type="SUPFAM" id="SSF52540">
    <property type="entry name" value="P-loop containing nucleoside triphosphate hydrolases"/>
    <property type="match status" value="1"/>
</dbReference>
<dbReference type="InterPro" id="IPR027417">
    <property type="entry name" value="P-loop_NTPase"/>
</dbReference>
<sequence>MSVLRVENLSKRYGKKQVLKGITCEFHTGINALLGPNGAGKTTIMNCISGVIKKSGGSVTLDGQDVFEMGEKYREKLSFQFQYQPFYPSYTAHEFLRFSALLKGMPEPLIEDEIRRVLGLVNLSENLDDKIKSFSGGMKQRLAIAQTILNSPEILIFDEPSAGLDPFEREQFKRIMVKLKETSIIIISTHIVSDIDTITDDLIILNKGSVIANDSPDVLFEHIRGMVWDIPKADIGLLPIENIYYEDTKSKTISKTKPTPNAVMSEPTMNDLYFCGQLDGGVFE</sequence>
<gene>
    <name evidence="5" type="ORF">OCV57_02155</name>
</gene>
<evidence type="ECO:0000259" key="4">
    <source>
        <dbReference type="PROSITE" id="PS50893"/>
    </source>
</evidence>
<dbReference type="GO" id="GO:0005524">
    <property type="term" value="F:ATP binding"/>
    <property type="evidence" value="ECO:0007669"/>
    <property type="project" value="UniProtKB-KW"/>
</dbReference>
<feature type="domain" description="ABC transporter" evidence="4">
    <location>
        <begin position="4"/>
        <end position="232"/>
    </location>
</feature>
<dbReference type="InterPro" id="IPR003593">
    <property type="entry name" value="AAA+_ATPase"/>
</dbReference>
<accession>A0AAE3LL84</accession>
<evidence type="ECO:0000313" key="6">
    <source>
        <dbReference type="Proteomes" id="UP001208131"/>
    </source>
</evidence>
<dbReference type="InterPro" id="IPR051782">
    <property type="entry name" value="ABC_Transporter_VariousFunc"/>
</dbReference>
<dbReference type="GO" id="GO:0016887">
    <property type="term" value="F:ATP hydrolysis activity"/>
    <property type="evidence" value="ECO:0007669"/>
    <property type="project" value="InterPro"/>
</dbReference>
<evidence type="ECO:0000256" key="1">
    <source>
        <dbReference type="ARBA" id="ARBA00022448"/>
    </source>
</evidence>
<dbReference type="SMART" id="SM00382">
    <property type="entry name" value="AAA"/>
    <property type="match status" value="1"/>
</dbReference>
<proteinExistence type="predicted"/>
<reference evidence="5 6" key="1">
    <citation type="journal article" date="2021" name="ISME Commun">
        <title>Automated analysis of genomic sequences facilitates high-throughput and comprehensive description of bacteria.</title>
        <authorList>
            <person name="Hitch T.C.A."/>
        </authorList>
    </citation>
    <scope>NUCLEOTIDE SEQUENCE [LARGE SCALE GENOMIC DNA]</scope>
    <source>
        <strain evidence="5 6">Sanger_31</strain>
    </source>
</reference>
<dbReference type="EMBL" id="JAOQJZ010000001">
    <property type="protein sequence ID" value="MCU6704731.1"/>
    <property type="molecule type" value="Genomic_DNA"/>
</dbReference>
<dbReference type="Proteomes" id="UP001208131">
    <property type="component" value="Unassembled WGS sequence"/>
</dbReference>